<organism evidence="2 3">
    <name type="scientific">Lithohypha guttulata</name>
    <dbReference type="NCBI Taxonomy" id="1690604"/>
    <lineage>
        <taxon>Eukaryota</taxon>
        <taxon>Fungi</taxon>
        <taxon>Dikarya</taxon>
        <taxon>Ascomycota</taxon>
        <taxon>Pezizomycotina</taxon>
        <taxon>Eurotiomycetes</taxon>
        <taxon>Chaetothyriomycetidae</taxon>
        <taxon>Chaetothyriales</taxon>
        <taxon>Trichomeriaceae</taxon>
        <taxon>Lithohypha</taxon>
    </lineage>
</organism>
<name>A0AAN7ST66_9EURO</name>
<evidence type="ECO:0000256" key="1">
    <source>
        <dbReference type="SAM" id="SignalP"/>
    </source>
</evidence>
<sequence>MIRFRHGTPSLILLIVLGLLLEFAVARRQKSRAANTIEPLPLALSGWTVPREGAETCNDNNQCTNTLPGPPISSNLEYLAIGRGTITYSCAGRSGTQQPLYVTQNAFLYDASPLIPQFSSEEQFHSYVPRFLDYDYTSIDNSSLMCIGDLQRKEGLTIFDIYMVDAFSVKVKEVVNSPDNIQFDLQWAHSRDDDDEEWDIYRVETAGGGPPYNCGDQIISDEIPVEYAAEYWFYHKSTAFQEATLRIS</sequence>
<comment type="caution">
    <text evidence="2">The sequence shown here is derived from an EMBL/GenBank/DDBJ whole genome shotgun (WGS) entry which is preliminary data.</text>
</comment>
<dbReference type="Proteomes" id="UP001309876">
    <property type="component" value="Unassembled WGS sequence"/>
</dbReference>
<feature type="chain" id="PRO_5042919606" evidence="1">
    <location>
        <begin position="27"/>
        <end position="248"/>
    </location>
</feature>
<dbReference type="InterPro" id="IPR021851">
    <property type="entry name" value="DUF3455"/>
</dbReference>
<dbReference type="AlphaFoldDB" id="A0AAN7ST66"/>
<dbReference type="Pfam" id="PF11937">
    <property type="entry name" value="DUF3455"/>
    <property type="match status" value="1"/>
</dbReference>
<keyword evidence="3" id="KW-1185">Reference proteome</keyword>
<feature type="signal peptide" evidence="1">
    <location>
        <begin position="1"/>
        <end position="26"/>
    </location>
</feature>
<accession>A0AAN7ST66</accession>
<keyword evidence="1" id="KW-0732">Signal</keyword>
<evidence type="ECO:0000313" key="2">
    <source>
        <dbReference type="EMBL" id="KAK5080259.1"/>
    </source>
</evidence>
<gene>
    <name evidence="2" type="ORF">LTR05_008707</name>
</gene>
<reference evidence="2 3" key="1">
    <citation type="submission" date="2023-08" db="EMBL/GenBank/DDBJ databases">
        <title>Black Yeasts Isolated from many extreme environments.</title>
        <authorList>
            <person name="Coleine C."/>
            <person name="Stajich J.E."/>
            <person name="Selbmann L."/>
        </authorList>
    </citation>
    <scope>NUCLEOTIDE SEQUENCE [LARGE SCALE GENOMIC DNA]</scope>
    <source>
        <strain evidence="2 3">CCFEE 5910</strain>
    </source>
</reference>
<dbReference type="PANTHER" id="PTHR35567:SF1">
    <property type="entry name" value="CONSERVED FUNGAL PROTEIN (AFU_ORTHOLOGUE AFUA_1G14230)"/>
    <property type="match status" value="1"/>
</dbReference>
<dbReference type="PANTHER" id="PTHR35567">
    <property type="entry name" value="MALATE DEHYDROGENASE (AFU_ORTHOLOGUE AFUA_2G13800)"/>
    <property type="match status" value="1"/>
</dbReference>
<proteinExistence type="predicted"/>
<evidence type="ECO:0000313" key="3">
    <source>
        <dbReference type="Proteomes" id="UP001309876"/>
    </source>
</evidence>
<dbReference type="EMBL" id="JAVRRJ010000017">
    <property type="protein sequence ID" value="KAK5080259.1"/>
    <property type="molecule type" value="Genomic_DNA"/>
</dbReference>
<protein>
    <submittedName>
        <fullName evidence="2">Uncharacterized protein</fullName>
    </submittedName>
</protein>